<dbReference type="KEGG" id="mng:MNEG_12501"/>
<dbReference type="OrthoDB" id="1667889at2759"/>
<feature type="region of interest" description="Disordered" evidence="3">
    <location>
        <begin position="37"/>
        <end position="59"/>
    </location>
</feature>
<dbReference type="InterPro" id="IPR046346">
    <property type="entry name" value="Aminoacid_DH-like_N_sf"/>
</dbReference>
<dbReference type="GeneID" id="25729870"/>
<sequence length="136" mass="14777">MLRLLAQRGSWAALQAAAGPALPRALQLAKRLTASWAGPFGDSSPQRNQPENQTQSEKAAVSHFVSEAMEMLDMSPGLQRAILNPDRSLSVELMVPMDNGGVEIIMAHRVQHNNSRGPYKGGFKYHPEADLADTEA</sequence>
<dbReference type="PANTHER" id="PTHR11606:SF24">
    <property type="entry name" value="NAD-SPECIFIC GLUTAMATE DEHYDROGENASE"/>
    <property type="match status" value="1"/>
</dbReference>
<dbReference type="GO" id="GO:0006538">
    <property type="term" value="P:L-glutamate catabolic process"/>
    <property type="evidence" value="ECO:0007669"/>
    <property type="project" value="TreeGrafter"/>
</dbReference>
<protein>
    <submittedName>
        <fullName evidence="5">Glutamate dehydrogenase A</fullName>
        <ecNumber evidence="5">1.4.1.3</ecNumber>
    </submittedName>
</protein>
<dbReference type="STRING" id="145388.A0A0D2KI24"/>
<dbReference type="RefSeq" id="XP_013894483.1">
    <property type="nucleotide sequence ID" value="XM_014039029.1"/>
</dbReference>
<keyword evidence="2 5" id="KW-0560">Oxidoreductase</keyword>
<dbReference type="InterPro" id="IPR006097">
    <property type="entry name" value="Glu/Leu/Phe/Val/Trp_DH_dimer"/>
</dbReference>
<dbReference type="SUPFAM" id="SSF53223">
    <property type="entry name" value="Aminoacid dehydrogenase-like, N-terminal domain"/>
    <property type="match status" value="1"/>
</dbReference>
<comment type="similarity">
    <text evidence="1">Belongs to the Glu/Leu/Phe/Val dehydrogenases family.</text>
</comment>
<dbReference type="Gene3D" id="3.40.50.10860">
    <property type="entry name" value="Leucine Dehydrogenase, chain A, domain 1"/>
    <property type="match status" value="1"/>
</dbReference>
<feature type="compositionally biased region" description="Polar residues" evidence="3">
    <location>
        <begin position="43"/>
        <end position="57"/>
    </location>
</feature>
<evidence type="ECO:0000313" key="5">
    <source>
        <dbReference type="EMBL" id="KIY95463.1"/>
    </source>
</evidence>
<accession>A0A0D2KI24</accession>
<reference evidence="5 6" key="1">
    <citation type="journal article" date="2013" name="BMC Genomics">
        <title>Reconstruction of the lipid metabolism for the microalga Monoraphidium neglectum from its genome sequence reveals characteristics suitable for biofuel production.</title>
        <authorList>
            <person name="Bogen C."/>
            <person name="Al-Dilaimi A."/>
            <person name="Albersmeier A."/>
            <person name="Wichmann J."/>
            <person name="Grundmann M."/>
            <person name="Rupp O."/>
            <person name="Lauersen K.J."/>
            <person name="Blifernez-Klassen O."/>
            <person name="Kalinowski J."/>
            <person name="Goesmann A."/>
            <person name="Mussgnug J.H."/>
            <person name="Kruse O."/>
        </authorList>
    </citation>
    <scope>NUCLEOTIDE SEQUENCE [LARGE SCALE GENOMIC DNA]</scope>
    <source>
        <strain evidence="5 6">SAG 48.87</strain>
    </source>
</reference>
<evidence type="ECO:0000259" key="4">
    <source>
        <dbReference type="Pfam" id="PF02812"/>
    </source>
</evidence>
<gene>
    <name evidence="5" type="ORF">MNEG_12501</name>
</gene>
<dbReference type="Pfam" id="PF02812">
    <property type="entry name" value="ELFV_dehydrog_N"/>
    <property type="match status" value="1"/>
</dbReference>
<evidence type="ECO:0000313" key="6">
    <source>
        <dbReference type="Proteomes" id="UP000054498"/>
    </source>
</evidence>
<dbReference type="GO" id="GO:0005739">
    <property type="term" value="C:mitochondrion"/>
    <property type="evidence" value="ECO:0007669"/>
    <property type="project" value="TreeGrafter"/>
</dbReference>
<dbReference type="Proteomes" id="UP000054498">
    <property type="component" value="Unassembled WGS sequence"/>
</dbReference>
<organism evidence="5 6">
    <name type="scientific">Monoraphidium neglectum</name>
    <dbReference type="NCBI Taxonomy" id="145388"/>
    <lineage>
        <taxon>Eukaryota</taxon>
        <taxon>Viridiplantae</taxon>
        <taxon>Chlorophyta</taxon>
        <taxon>core chlorophytes</taxon>
        <taxon>Chlorophyceae</taxon>
        <taxon>CS clade</taxon>
        <taxon>Sphaeropleales</taxon>
        <taxon>Selenastraceae</taxon>
        <taxon>Monoraphidium</taxon>
    </lineage>
</organism>
<evidence type="ECO:0000256" key="3">
    <source>
        <dbReference type="SAM" id="MobiDB-lite"/>
    </source>
</evidence>
<name>A0A0D2KI24_9CHLO</name>
<proteinExistence type="inferred from homology"/>
<keyword evidence="6" id="KW-1185">Reference proteome</keyword>
<dbReference type="PANTHER" id="PTHR11606">
    <property type="entry name" value="GLUTAMATE DEHYDROGENASE"/>
    <property type="match status" value="1"/>
</dbReference>
<dbReference type="AlphaFoldDB" id="A0A0D2KI24"/>
<feature type="domain" description="Glutamate/phenylalanine/leucine/valine/L-tryptophan dehydrogenase dimerisation" evidence="4">
    <location>
        <begin position="85"/>
        <end position="135"/>
    </location>
</feature>
<evidence type="ECO:0000256" key="2">
    <source>
        <dbReference type="ARBA" id="ARBA00023002"/>
    </source>
</evidence>
<evidence type="ECO:0000256" key="1">
    <source>
        <dbReference type="ARBA" id="ARBA00006382"/>
    </source>
</evidence>
<dbReference type="EC" id="1.4.1.3" evidence="5"/>
<dbReference type="EMBL" id="KK103495">
    <property type="protein sequence ID" value="KIY95463.1"/>
    <property type="molecule type" value="Genomic_DNA"/>
</dbReference>
<dbReference type="GO" id="GO:0004352">
    <property type="term" value="F:glutamate dehydrogenase (NAD+) activity"/>
    <property type="evidence" value="ECO:0007669"/>
    <property type="project" value="TreeGrafter"/>
</dbReference>